<evidence type="ECO:0000256" key="5">
    <source>
        <dbReference type="SAM" id="Phobius"/>
    </source>
</evidence>
<dbReference type="PANTHER" id="PTHR32322:SF9">
    <property type="entry name" value="AMINO-ACID METABOLITE EFFLUX PUMP-RELATED"/>
    <property type="match status" value="1"/>
</dbReference>
<evidence type="ECO:0000256" key="4">
    <source>
        <dbReference type="ARBA" id="ARBA00023136"/>
    </source>
</evidence>
<feature type="transmembrane region" description="Helical" evidence="5">
    <location>
        <begin position="132"/>
        <end position="151"/>
    </location>
</feature>
<evidence type="ECO:0000256" key="3">
    <source>
        <dbReference type="ARBA" id="ARBA00022989"/>
    </source>
</evidence>
<feature type="transmembrane region" description="Helical" evidence="5">
    <location>
        <begin position="157"/>
        <end position="174"/>
    </location>
</feature>
<gene>
    <name evidence="7" type="ORF">ACFO5X_24505</name>
</gene>
<evidence type="ECO:0000313" key="8">
    <source>
        <dbReference type="Proteomes" id="UP001595973"/>
    </source>
</evidence>
<proteinExistence type="predicted"/>
<reference evidence="8" key="1">
    <citation type="journal article" date="2019" name="Int. J. Syst. Evol. Microbiol.">
        <title>The Global Catalogue of Microorganisms (GCM) 10K type strain sequencing project: providing services to taxonomists for standard genome sequencing and annotation.</title>
        <authorList>
            <consortium name="The Broad Institute Genomics Platform"/>
            <consortium name="The Broad Institute Genome Sequencing Center for Infectious Disease"/>
            <person name="Wu L."/>
            <person name="Ma J."/>
        </authorList>
    </citation>
    <scope>NUCLEOTIDE SEQUENCE [LARGE SCALE GENOMIC DNA]</scope>
    <source>
        <strain evidence="8">CGMCC 4.7283</strain>
    </source>
</reference>
<comment type="caution">
    <text evidence="7">The sequence shown here is derived from an EMBL/GenBank/DDBJ whole genome shotgun (WGS) entry which is preliminary data.</text>
</comment>
<feature type="transmembrane region" description="Helical" evidence="5">
    <location>
        <begin position="68"/>
        <end position="90"/>
    </location>
</feature>
<comment type="subcellular location">
    <subcellularLocation>
        <location evidence="1">Membrane</location>
        <topology evidence="1">Multi-pass membrane protein</topology>
    </subcellularLocation>
</comment>
<evidence type="ECO:0000256" key="2">
    <source>
        <dbReference type="ARBA" id="ARBA00022692"/>
    </source>
</evidence>
<protein>
    <submittedName>
        <fullName evidence="7">DMT family transporter</fullName>
    </submittedName>
</protein>
<evidence type="ECO:0000256" key="1">
    <source>
        <dbReference type="ARBA" id="ARBA00004141"/>
    </source>
</evidence>
<keyword evidence="2 5" id="KW-0812">Transmembrane</keyword>
<dbReference type="RefSeq" id="WP_380722578.1">
    <property type="nucleotide sequence ID" value="NZ_JBHSGI010000034.1"/>
</dbReference>
<name>A0ABV9KP65_9RHOB</name>
<feature type="domain" description="EamA" evidence="6">
    <location>
        <begin position="158"/>
        <end position="291"/>
    </location>
</feature>
<dbReference type="InterPro" id="IPR000620">
    <property type="entry name" value="EamA_dom"/>
</dbReference>
<organism evidence="7 8">
    <name type="scientific">Seohaeicola nanhaiensis</name>
    <dbReference type="NCBI Taxonomy" id="1387282"/>
    <lineage>
        <taxon>Bacteria</taxon>
        <taxon>Pseudomonadati</taxon>
        <taxon>Pseudomonadota</taxon>
        <taxon>Alphaproteobacteria</taxon>
        <taxon>Rhodobacterales</taxon>
        <taxon>Roseobacteraceae</taxon>
        <taxon>Seohaeicola</taxon>
    </lineage>
</organism>
<dbReference type="InterPro" id="IPR037185">
    <property type="entry name" value="EmrE-like"/>
</dbReference>
<evidence type="ECO:0000259" key="6">
    <source>
        <dbReference type="Pfam" id="PF00892"/>
    </source>
</evidence>
<accession>A0ABV9KP65</accession>
<dbReference type="InterPro" id="IPR050638">
    <property type="entry name" value="AA-Vitamin_Transporters"/>
</dbReference>
<dbReference type="PANTHER" id="PTHR32322">
    <property type="entry name" value="INNER MEMBRANE TRANSPORTER"/>
    <property type="match status" value="1"/>
</dbReference>
<dbReference type="SUPFAM" id="SSF103481">
    <property type="entry name" value="Multidrug resistance efflux transporter EmrE"/>
    <property type="match status" value="2"/>
</dbReference>
<feature type="transmembrane region" description="Helical" evidence="5">
    <location>
        <begin position="102"/>
        <end position="120"/>
    </location>
</feature>
<dbReference type="Proteomes" id="UP001595973">
    <property type="component" value="Unassembled WGS sequence"/>
</dbReference>
<feature type="transmembrane region" description="Helical" evidence="5">
    <location>
        <begin position="275"/>
        <end position="292"/>
    </location>
</feature>
<dbReference type="Pfam" id="PF00892">
    <property type="entry name" value="EamA"/>
    <property type="match status" value="2"/>
</dbReference>
<evidence type="ECO:0000313" key="7">
    <source>
        <dbReference type="EMBL" id="MFC4671735.1"/>
    </source>
</evidence>
<feature type="domain" description="EamA" evidence="6">
    <location>
        <begin position="15"/>
        <end position="141"/>
    </location>
</feature>
<feature type="transmembrane region" description="Helical" evidence="5">
    <location>
        <begin position="44"/>
        <end position="61"/>
    </location>
</feature>
<dbReference type="EMBL" id="JBHSGI010000034">
    <property type="protein sequence ID" value="MFC4671735.1"/>
    <property type="molecule type" value="Genomic_DNA"/>
</dbReference>
<keyword evidence="3 5" id="KW-1133">Transmembrane helix</keyword>
<feature type="transmembrane region" description="Helical" evidence="5">
    <location>
        <begin position="12"/>
        <end position="32"/>
    </location>
</feature>
<feature type="transmembrane region" description="Helical" evidence="5">
    <location>
        <begin position="218"/>
        <end position="237"/>
    </location>
</feature>
<sequence length="297" mass="31581">MNQKILTPRAWAELFLLGLIWGGVFLAVRVTLDELPFVTTVLHRTFWAMLVLWGAVLWMRLPIPRDAATWGAFLVMGLLNNVIPFALMAWGQLHIESGLTSILNAATAVFGVIVAALVFADERLTPRRAMGVALGFGGVVTAIGPGALASFDLRSTAQLAVLGGTLSYALAGAWARARLSHLPPQLAAAGMLTGSTLVLLPAALLIDGPLQLDLLPRTWAAIAYMAVIATAGAYLLYYRVLRMAGSGNLMLVTLVIPPVAIVLGALARAEALPPRAFAGFALLALGLLLLNIHPRRR</sequence>
<feature type="transmembrane region" description="Helical" evidence="5">
    <location>
        <begin position="186"/>
        <end position="206"/>
    </location>
</feature>
<keyword evidence="4 5" id="KW-0472">Membrane</keyword>
<feature type="transmembrane region" description="Helical" evidence="5">
    <location>
        <begin position="249"/>
        <end position="269"/>
    </location>
</feature>
<keyword evidence="8" id="KW-1185">Reference proteome</keyword>